<dbReference type="PANTHER" id="PTHR48081">
    <property type="entry name" value="AB HYDROLASE SUPERFAMILY PROTEIN C4A8.06C"/>
    <property type="match status" value="1"/>
</dbReference>
<gene>
    <name evidence="5" type="ORF">I5L79_00370</name>
</gene>
<evidence type="ECO:0000259" key="4">
    <source>
        <dbReference type="Pfam" id="PF07859"/>
    </source>
</evidence>
<dbReference type="InterPro" id="IPR002168">
    <property type="entry name" value="Lipase_GDXG_HIS_AS"/>
</dbReference>
<reference evidence="5 6" key="1">
    <citation type="submission" date="2020-11" db="EMBL/GenBank/DDBJ databases">
        <title>Hymenobacter sp.</title>
        <authorList>
            <person name="Kim M.K."/>
        </authorList>
    </citation>
    <scope>NUCLEOTIDE SEQUENCE [LARGE SCALE GENOMIC DNA]</scope>
    <source>
        <strain evidence="5 6">BT594</strain>
    </source>
</reference>
<keyword evidence="6" id="KW-1185">Reference proteome</keyword>
<dbReference type="PROSITE" id="PS01173">
    <property type="entry name" value="LIPASE_GDXG_HIS"/>
    <property type="match status" value="1"/>
</dbReference>
<dbReference type="SUPFAM" id="SSF53474">
    <property type="entry name" value="alpha/beta-Hydrolases"/>
    <property type="match status" value="1"/>
</dbReference>
<dbReference type="Pfam" id="PF07859">
    <property type="entry name" value="Abhydrolase_3"/>
    <property type="match status" value="1"/>
</dbReference>
<dbReference type="InterPro" id="IPR050300">
    <property type="entry name" value="GDXG_lipolytic_enzyme"/>
</dbReference>
<dbReference type="Gene3D" id="3.40.50.1820">
    <property type="entry name" value="alpha/beta hydrolase"/>
    <property type="match status" value="1"/>
</dbReference>
<organism evidence="5 6">
    <name type="scientific">Hymenobacter guriensis</name>
    <dbReference type="NCBI Taxonomy" id="2793065"/>
    <lineage>
        <taxon>Bacteria</taxon>
        <taxon>Pseudomonadati</taxon>
        <taxon>Bacteroidota</taxon>
        <taxon>Cytophagia</taxon>
        <taxon>Cytophagales</taxon>
        <taxon>Hymenobacteraceae</taxon>
        <taxon>Hymenobacter</taxon>
    </lineage>
</organism>
<dbReference type="Proteomes" id="UP000601099">
    <property type="component" value="Unassembled WGS sequence"/>
</dbReference>
<comment type="caution">
    <text evidence="5">The sequence shown here is derived from an EMBL/GenBank/DDBJ whole genome shotgun (WGS) entry which is preliminary data.</text>
</comment>
<sequence length="330" mass="35781">MPSTQHLLLKQLLTAATPALASSRPRLAHVRLAAEFGSLLQFMPWNVFLEDVDLDGLAAEWIRPAHTDESRVLLYLHGGGYVLGSLNTHRGLIGSLAQRCGLPAFTIDYRKAPEYPFPAALEDALVAYRWLRAKGYPAENILVAGDSAGGGLALALTLALREAGEALPAAVMGLSPWTDLVLPEKVLRDVCKQETQLLEALQIRNWGTHYAGNTPLTHPLVSPGQAELRGLPPLLIQLSDAEVLCDDGLSFVEKARRAGVPVTLQSYQGLVHWWHLFWRVLPEARQALDDAAGFVRGVWAAQAAAADAVRRAGQRVGRNTAASARLRAHG</sequence>
<evidence type="ECO:0000256" key="2">
    <source>
        <dbReference type="ARBA" id="ARBA00022801"/>
    </source>
</evidence>
<keyword evidence="2 5" id="KW-0378">Hydrolase</keyword>
<dbReference type="GO" id="GO:0016787">
    <property type="term" value="F:hydrolase activity"/>
    <property type="evidence" value="ECO:0007669"/>
    <property type="project" value="UniProtKB-KW"/>
</dbReference>
<accession>A0ABS0KVT4</accession>
<dbReference type="PANTHER" id="PTHR48081:SF30">
    <property type="entry name" value="ACETYL-HYDROLASE LIPR-RELATED"/>
    <property type="match status" value="1"/>
</dbReference>
<name>A0ABS0KVT4_9BACT</name>
<evidence type="ECO:0000313" key="6">
    <source>
        <dbReference type="Proteomes" id="UP000601099"/>
    </source>
</evidence>
<evidence type="ECO:0000313" key="5">
    <source>
        <dbReference type="EMBL" id="MBG8551977.1"/>
    </source>
</evidence>
<feature type="active site" evidence="3">
    <location>
        <position position="147"/>
    </location>
</feature>
<comment type="similarity">
    <text evidence="1">Belongs to the 'GDXG' lipolytic enzyme family.</text>
</comment>
<dbReference type="RefSeq" id="WP_196953036.1">
    <property type="nucleotide sequence ID" value="NZ_JADWYK010000001.1"/>
</dbReference>
<dbReference type="EMBL" id="JADWYK010000001">
    <property type="protein sequence ID" value="MBG8551977.1"/>
    <property type="molecule type" value="Genomic_DNA"/>
</dbReference>
<dbReference type="PROSITE" id="PS01174">
    <property type="entry name" value="LIPASE_GDXG_SER"/>
    <property type="match status" value="1"/>
</dbReference>
<feature type="domain" description="Alpha/beta hydrolase fold-3" evidence="4">
    <location>
        <begin position="73"/>
        <end position="275"/>
    </location>
</feature>
<proteinExistence type="inferred from homology"/>
<dbReference type="InterPro" id="IPR013094">
    <property type="entry name" value="AB_hydrolase_3"/>
</dbReference>
<evidence type="ECO:0000256" key="3">
    <source>
        <dbReference type="PROSITE-ProRule" id="PRU10038"/>
    </source>
</evidence>
<dbReference type="InterPro" id="IPR029058">
    <property type="entry name" value="AB_hydrolase_fold"/>
</dbReference>
<dbReference type="InterPro" id="IPR033140">
    <property type="entry name" value="Lipase_GDXG_put_SER_AS"/>
</dbReference>
<protein>
    <submittedName>
        <fullName evidence="5">Alpha/beta hydrolase</fullName>
    </submittedName>
</protein>
<evidence type="ECO:0000256" key="1">
    <source>
        <dbReference type="ARBA" id="ARBA00010515"/>
    </source>
</evidence>